<feature type="domain" description="NolW-like" evidence="6">
    <location>
        <begin position="2041"/>
        <end position="2098"/>
    </location>
</feature>
<feature type="domain" description="NolW-like" evidence="6">
    <location>
        <begin position="1776"/>
        <end position="1836"/>
    </location>
</feature>
<feature type="domain" description="NolW-like" evidence="6">
    <location>
        <begin position="2439"/>
        <end position="2516"/>
    </location>
</feature>
<evidence type="ECO:0000256" key="2">
    <source>
        <dbReference type="ARBA" id="ARBA00022729"/>
    </source>
</evidence>
<feature type="region of interest" description="Disordered" evidence="4">
    <location>
        <begin position="38"/>
        <end position="66"/>
    </location>
</feature>
<keyword evidence="3" id="KW-0472">Membrane</keyword>
<dbReference type="EMBL" id="CP036281">
    <property type="protein sequence ID" value="QDU81212.1"/>
    <property type="molecule type" value="Genomic_DNA"/>
</dbReference>
<feature type="compositionally biased region" description="Acidic residues" evidence="4">
    <location>
        <begin position="2267"/>
        <end position="2276"/>
    </location>
</feature>
<dbReference type="Pfam" id="PF03958">
    <property type="entry name" value="Secretin_N"/>
    <property type="match status" value="6"/>
</dbReference>
<sequence precursor="true">MTSAFSFTSFRRQYLCLMSASLWCSLALWNLPSTFGQDAAAAPADTPAPAEPAQPAPETPAPAPPAPVTDFAVPYARLGDPTIQAGIGLTDEQKAKVAELLTSRAETVVSAAPEARDELIAASDVQLRGILNVEQLNQFVKLVQPKIRFNFKYSRWSDVLEWFADQAGLSLVIDAPPPGTFNYRDNREYTPSEAIDKMNSWLATKDYTLIRRDSMLMVVDLSEKLPKELIPRIKPEEWAERGRYELVTTVFPLEGRVPTDVETEVKPMLGPHGESSLLPKTGQIIVTDQVKSLVSIQELIKSIPVPQPPKKEDKPKPPEPELRFYPAETFDAEAAIETMEKLVAGAKFVADPTAKRINAYATPPQHDAIAKIVEQIGADTAPEMSAALEVYPVDPANAVETVAAVQLGLPEVQVRHDVAQEQLVVFGTPDQQSKVKSILEKLGSGGVPSSNERQVEVYRLKNIERATALVLLEQVLPRVKLTSDERQNAIVAFGTLEEHEAIKSLLNQLQEEPENQSNLKTYVLKETPSTSLVTTLQELAPTAKITLEGKRLLVIADDAIQTEIEAALQQIDVPDNSLQKLDFYDIGSLDSTVVVTNLQQLLPTVRLSWDTETSKLLAFATAREHEQVQSALDEWTTNSEERPNRQIELIKLERADPTTTMTVLQGLFKQAQIMVDPGRRGLIVIADIEEQAALKAVVDQLDAEEPKKEEADFKFYPVPEKLEPNFISLLQQMTPGATITHDEPNSRIMVIAKSKDQAKAEANIGKLLAGTEEKAENVLQSYSVTSIQKQRFQALVPTLQLDFPGLQVLPETVPGELAIWARPEQHEKLTGIMEQIKSDVPLAEKQQLISYKLKVAEPTETLAVLQNLFPDTKFMMETRTRSILAWTRPALQEAIKSSLEQIDSGEPGEFQQNFVILPLKNVTFAVIQPILQEAAPAARVTHDPTANNVIIFGDEEAQNRLASILEKMQAQTKAASDESDRTTAVYPGLEGKSGGDLVKLLRQLVPGATLEDDPDAGTIIAIATEEEHQKLSETLQKLKEQSDSAEKPEAARIALKKANANDVRRLLEDALPDVEVRASRDDTAVMVVARPSQIQLIRDIIVKLDAGQIDETASLKVYSLESIPGANAGQTLMMVFPQAKYTLGTADPYKIILWGSEEEHAEYAKMIEQIDADWKPQSNASMKIYELKGIDTNMVVPVIQQAVPRATFATSNSLQRLIIWATESGHAEIAQIITQLEEQGPVGKDAEMRVYSFNATQATAVVPIIQAEITSARFGHSPDPYKMIVWATPAEHDEIKSIVDKLEAEETAVNSGEMTVYSLETVPASVAQSIIQAAHPSVRFGASPDNKKLVTWATPEQHVKIQEMVTKLDAQAGGNDFELRIYTLEATGSAYAYPIVANAVPGIVVSYSQDPSKLMVWGSPAQLAKIDKIIEQIKSDGPPAKDAYVETYTFNKIPAANAIAILQMAFPQTRITTTQDPRHLAIWARPNEHEGLAAIVEKLDSSLGDSENRAIQVFPLNNVSHITLLEFLKPDLKANANFTPNTATDNLIVQAPEDQMEGLAAAITDLVEKLPKDEKPVPKVYRFQHADPNAAIAVLRTLTPQANIAVDQRARSLVVTASPADQETIAAAVAEMDSKEASSRGNLLKHYKINNVEVSSMMGMLQTLFAFQPEVRFSMDANTSTLVAYATDPQHVEIAEFIDSLDSVGAAQTSKAYPLKNLDVNATFGIVRAMFPRNPAVPDQPTRSIVFVGSDNDHARLAEMLESIDVQGSQTNQEIKAYPVENVQPNSLVNMLQNLYRFRQDIYFSVDPQNNIIMAHAPAEYQEKIAATIAEIDQQKNTSISKAFSSSKVSGRSLYQLLLAQFRRNPEVSISLDPQGGMVMAFAPEKKMVEIEEAVAAIEASAKEIVSQVYKLDEIDARAMYQVLRGMLPDANVSFDNQSNTLMVAGSAEEQALVEKMIQQLEAEESQVVTDRVSKVYQSEKIASNSLLRVITDLFRNSRTVSVTENRESNSVVVYAKPIEHERIGEMMVALEEGTTENTIAVYRLENADPRSLQVALRSSVPDAQVGIDASNYSIVVTASETDQARVKETIAQLDMDPDEGKKLEVFNLQLNDAYTAEAAVERFFGNSIWDDNPSAPLIDSDVANQQLLVRGSDQQIKNIREFLVKMGENHLAESTSSNNKKIRVIPFEGNTQEAIEELQRIWPQLRSNRIKLVVPSAVAPTMRKFRKIHEDTPENTDPENNANFSVQDDVEAEKAELVEEAIVEPAETESVEEVITEQAAEPQPTAEELREQQEMQKLIDKARAKLKAIEEAEKAEAEEKANTPSASQDVPSQFNEPAAAPQEAAPVKPSAAVEDNQLEPAQPAPTQPEQPMPTQPGPDISVQENADNESAPPVIIAPGSDSITISSDDPEALNQIERLLRAMSRNESQPSLGKDFVIFQLKYASAESVEDTLDDLFNGNNRRRGGGARNRQTSFSPFSSITIQADERLNALIVYGNKKERDMVEELLQVLDTEESNKVLEQNQPRIVTVQNAPAVRIEAVLRDIYSSELRSAGGARPIPVPTGVSLEVATTIQQINITMAGPLLTLTVDEDTNSIIVAGADRLVNQVVDLIEQLDQKAETESTQTFRVVPLKKINSSRAREVLQELFPQNNFGSGNNSRRGRGRRGR</sequence>
<evidence type="ECO:0000256" key="3">
    <source>
        <dbReference type="ARBA" id="ARBA00023136"/>
    </source>
</evidence>
<organism evidence="7 8">
    <name type="scientific">Polystyrenella longa</name>
    <dbReference type="NCBI Taxonomy" id="2528007"/>
    <lineage>
        <taxon>Bacteria</taxon>
        <taxon>Pseudomonadati</taxon>
        <taxon>Planctomycetota</taxon>
        <taxon>Planctomycetia</taxon>
        <taxon>Planctomycetales</taxon>
        <taxon>Planctomycetaceae</taxon>
        <taxon>Polystyrenella</taxon>
    </lineage>
</organism>
<feature type="region of interest" description="Disordered" evidence="4">
    <location>
        <begin position="2650"/>
        <end position="2669"/>
    </location>
</feature>
<dbReference type="Proteomes" id="UP000317178">
    <property type="component" value="Chromosome"/>
</dbReference>
<evidence type="ECO:0000256" key="1">
    <source>
        <dbReference type="ARBA" id="ARBA00004370"/>
    </source>
</evidence>
<dbReference type="KEGG" id="plon:Pla110_29510"/>
<evidence type="ECO:0000256" key="5">
    <source>
        <dbReference type="SAM" id="SignalP"/>
    </source>
</evidence>
<name>A0A518CPR2_9PLAN</name>
<feature type="domain" description="NolW-like" evidence="6">
    <location>
        <begin position="1907"/>
        <end position="1967"/>
    </location>
</feature>
<evidence type="ECO:0000313" key="7">
    <source>
        <dbReference type="EMBL" id="QDU81212.1"/>
    </source>
</evidence>
<feature type="compositionally biased region" description="Pro residues" evidence="4">
    <location>
        <begin position="2363"/>
        <end position="2377"/>
    </location>
</feature>
<gene>
    <name evidence="7" type="primary">gspD</name>
    <name evidence="7" type="ORF">Pla110_29510</name>
</gene>
<feature type="compositionally biased region" description="Polar residues" evidence="4">
    <location>
        <begin position="2323"/>
        <end position="2336"/>
    </location>
</feature>
<dbReference type="InterPro" id="IPR050810">
    <property type="entry name" value="Bact_Secretion_Sys_Channel"/>
</dbReference>
<feature type="compositionally biased region" description="Low complexity" evidence="4">
    <location>
        <begin position="2277"/>
        <end position="2287"/>
    </location>
</feature>
<feature type="compositionally biased region" description="Low complexity" evidence="4">
    <location>
        <begin position="2337"/>
        <end position="2347"/>
    </location>
</feature>
<dbReference type="GO" id="GO:0015627">
    <property type="term" value="C:type II protein secretion system complex"/>
    <property type="evidence" value="ECO:0007669"/>
    <property type="project" value="TreeGrafter"/>
</dbReference>
<reference evidence="7 8" key="1">
    <citation type="submission" date="2019-02" db="EMBL/GenBank/DDBJ databases">
        <title>Deep-cultivation of Planctomycetes and their phenomic and genomic characterization uncovers novel biology.</title>
        <authorList>
            <person name="Wiegand S."/>
            <person name="Jogler M."/>
            <person name="Boedeker C."/>
            <person name="Pinto D."/>
            <person name="Vollmers J."/>
            <person name="Rivas-Marin E."/>
            <person name="Kohn T."/>
            <person name="Peeters S.H."/>
            <person name="Heuer A."/>
            <person name="Rast P."/>
            <person name="Oberbeckmann S."/>
            <person name="Bunk B."/>
            <person name="Jeske O."/>
            <person name="Meyerdierks A."/>
            <person name="Storesund J.E."/>
            <person name="Kallscheuer N."/>
            <person name="Luecker S."/>
            <person name="Lage O.M."/>
            <person name="Pohl T."/>
            <person name="Merkel B.J."/>
            <person name="Hornburger P."/>
            <person name="Mueller R.-W."/>
            <person name="Bruemmer F."/>
            <person name="Labrenz M."/>
            <person name="Spormann A.M."/>
            <person name="Op den Camp H."/>
            <person name="Overmann J."/>
            <person name="Amann R."/>
            <person name="Jetten M.S.M."/>
            <person name="Mascher T."/>
            <person name="Medema M.H."/>
            <person name="Devos D.P."/>
            <person name="Kaster A.-K."/>
            <person name="Ovreas L."/>
            <person name="Rohde M."/>
            <person name="Galperin M.Y."/>
            <person name="Jogler C."/>
        </authorList>
    </citation>
    <scope>NUCLEOTIDE SEQUENCE [LARGE SCALE GENOMIC DNA]</scope>
    <source>
        <strain evidence="7 8">Pla110</strain>
    </source>
</reference>
<accession>A0A518CPR2</accession>
<evidence type="ECO:0000259" key="6">
    <source>
        <dbReference type="Pfam" id="PF03958"/>
    </source>
</evidence>
<dbReference type="PANTHER" id="PTHR30332">
    <property type="entry name" value="PROBABLE GENERAL SECRETION PATHWAY PROTEIN D"/>
    <property type="match status" value="1"/>
</dbReference>
<dbReference type="InterPro" id="IPR005644">
    <property type="entry name" value="NolW-like"/>
</dbReference>
<evidence type="ECO:0000256" key="4">
    <source>
        <dbReference type="SAM" id="MobiDB-lite"/>
    </source>
</evidence>
<feature type="compositionally biased region" description="Pro residues" evidence="4">
    <location>
        <begin position="49"/>
        <end position="66"/>
    </location>
</feature>
<feature type="region of interest" description="Disordered" evidence="4">
    <location>
        <begin position="2267"/>
        <end position="2293"/>
    </location>
</feature>
<dbReference type="InterPro" id="IPR038591">
    <property type="entry name" value="NolW-like_sf"/>
</dbReference>
<feature type="compositionally biased region" description="Low complexity" evidence="4">
    <location>
        <begin position="38"/>
        <end position="48"/>
    </location>
</feature>
<proteinExistence type="predicted"/>
<feature type="domain" description="NolW-like" evidence="6">
    <location>
        <begin position="1579"/>
        <end position="1636"/>
    </location>
</feature>
<keyword evidence="8" id="KW-1185">Reference proteome</keyword>
<feature type="domain" description="NolW-like" evidence="6">
    <location>
        <begin position="2527"/>
        <end position="2620"/>
    </location>
</feature>
<evidence type="ECO:0000313" key="8">
    <source>
        <dbReference type="Proteomes" id="UP000317178"/>
    </source>
</evidence>
<dbReference type="GO" id="GO:0009306">
    <property type="term" value="P:protein secretion"/>
    <property type="evidence" value="ECO:0007669"/>
    <property type="project" value="TreeGrafter"/>
</dbReference>
<dbReference type="GO" id="GO:0016020">
    <property type="term" value="C:membrane"/>
    <property type="evidence" value="ECO:0007669"/>
    <property type="project" value="UniProtKB-SubCell"/>
</dbReference>
<dbReference type="OrthoDB" id="221929at2"/>
<feature type="signal peptide" evidence="5">
    <location>
        <begin position="1"/>
        <end position="29"/>
    </location>
</feature>
<dbReference type="RefSeq" id="WP_144996415.1">
    <property type="nucleotide sequence ID" value="NZ_CP036281.1"/>
</dbReference>
<feature type="compositionally biased region" description="Basic and acidic residues" evidence="4">
    <location>
        <begin position="2313"/>
        <end position="2322"/>
    </location>
</feature>
<comment type="subcellular location">
    <subcellularLocation>
        <location evidence="1">Membrane</location>
    </subcellularLocation>
</comment>
<keyword evidence="2 5" id="KW-0732">Signal</keyword>
<protein>
    <submittedName>
        <fullName evidence="7">Type II secretion system protein D</fullName>
    </submittedName>
</protein>
<feature type="chain" id="PRO_5021698959" evidence="5">
    <location>
        <begin position="30"/>
        <end position="2669"/>
    </location>
</feature>
<dbReference type="PANTHER" id="PTHR30332:SF24">
    <property type="entry name" value="SECRETIN GSPD-RELATED"/>
    <property type="match status" value="1"/>
</dbReference>
<dbReference type="Gene3D" id="3.30.1370.120">
    <property type="match status" value="6"/>
</dbReference>
<feature type="region of interest" description="Disordered" evidence="4">
    <location>
        <begin position="2313"/>
        <end position="2408"/>
    </location>
</feature>